<dbReference type="PANTHER" id="PTHR12790">
    <property type="entry name" value="TRANSCRIPTION INITIATION FACTOR IA RRN3"/>
    <property type="match status" value="1"/>
</dbReference>
<protein>
    <recommendedName>
        <fullName evidence="5">RNA polymerase I-specific transcription initiation factor RRN3</fullName>
    </recommendedName>
</protein>
<dbReference type="PANTHER" id="PTHR12790:SF0">
    <property type="entry name" value="RNA POLYMERASE I-SPECIFIC TRANSCRIPTION INITIATION FACTOR RRN3-RELATED"/>
    <property type="match status" value="1"/>
</dbReference>
<dbReference type="GO" id="GO:0001181">
    <property type="term" value="F:RNA polymerase I general transcription initiation factor activity"/>
    <property type="evidence" value="ECO:0007669"/>
    <property type="project" value="InterPro"/>
</dbReference>
<comment type="similarity">
    <text evidence="1">Belongs to the RRN3 family.</text>
</comment>
<keyword evidence="4" id="KW-1185">Reference proteome</keyword>
<comment type="caution">
    <text evidence="3">The sequence shown here is derived from an EMBL/GenBank/DDBJ whole genome shotgun (WGS) entry which is preliminary data.</text>
</comment>
<organism evidence="3 4">
    <name type="scientific">Caenorhabditis angaria</name>
    <dbReference type="NCBI Taxonomy" id="860376"/>
    <lineage>
        <taxon>Eukaryota</taxon>
        <taxon>Metazoa</taxon>
        <taxon>Ecdysozoa</taxon>
        <taxon>Nematoda</taxon>
        <taxon>Chromadorea</taxon>
        <taxon>Rhabditida</taxon>
        <taxon>Rhabditina</taxon>
        <taxon>Rhabditomorpha</taxon>
        <taxon>Rhabditoidea</taxon>
        <taxon>Rhabditidae</taxon>
        <taxon>Peloderinae</taxon>
        <taxon>Caenorhabditis</taxon>
    </lineage>
</organism>
<evidence type="ECO:0000313" key="4">
    <source>
        <dbReference type="Proteomes" id="UP001152747"/>
    </source>
</evidence>
<evidence type="ECO:0000256" key="2">
    <source>
        <dbReference type="SAM" id="MobiDB-lite"/>
    </source>
</evidence>
<feature type="region of interest" description="Disordered" evidence="2">
    <location>
        <begin position="261"/>
        <end position="280"/>
    </location>
</feature>
<name>A0A9P1MZ81_9PELO</name>
<dbReference type="InterPro" id="IPR007991">
    <property type="entry name" value="RNA_pol_I_trans_ini_fac_RRN3"/>
</dbReference>
<evidence type="ECO:0008006" key="5">
    <source>
        <dbReference type="Google" id="ProtNLM"/>
    </source>
</evidence>
<accession>A0A9P1MZ81</accession>
<dbReference type="EMBL" id="CANHGI010000003">
    <property type="protein sequence ID" value="CAI5444218.1"/>
    <property type="molecule type" value="Genomic_DNA"/>
</dbReference>
<dbReference type="GO" id="GO:0006361">
    <property type="term" value="P:transcription initiation at RNA polymerase I promoter"/>
    <property type="evidence" value="ECO:0007669"/>
    <property type="project" value="InterPro"/>
</dbReference>
<gene>
    <name evidence="3" type="ORF">CAMP_LOCUS6855</name>
</gene>
<dbReference type="GO" id="GO:0005634">
    <property type="term" value="C:nucleus"/>
    <property type="evidence" value="ECO:0007669"/>
    <property type="project" value="TreeGrafter"/>
</dbReference>
<dbReference type="AlphaFoldDB" id="A0A9P1MZ81"/>
<sequence length="625" mass="72199">MKRSTDSPPSTSVAPKLAKIEEAPTGRQIISEYLKGDVNAAVTYRKICNALDTFDMWESDVPKIQLLEQFMNISDALDVQTEGLVRKLLNLNWNKIPNEIMDKYRDFLCELAIRQICFTEEVFKSVCERLIPQIEQNEETFETTLRLDDAIQNQHFEMAHYIISNILKCFPMSSKTLLRCLRQTFPHFTQPAIKSTVFCRNLIRVQIYAPNSIVQDIWQMIFERLVKDDAHNWRCELPDGEEHRNSPSLFAMNEEDLINDVETETTESTSENPKNTKKSEEMMKHLDTVCTDILDYLKYVHEPEEITEESWITSMKLENSKPVNAEQIFAILNHCLESTMLTAIHVRHISFVWLFLCSLKKEYTSRMLENLWQISCRMPRAPADAKKSQGAAAYLAAFVARAKYIDKGTAFEWLEEMYEWLRHYVDQFCSGSSQILPGLQRHGTFYAISQSFFLVFAFRYRDFVKNSDWLEKIRSWSIGRIVHSSLEPLRYVSRPVARCFSAISRSLQLVYCNHIIPIDEQLQQQRPFDDMFPFDSYHLKVSSEYVVSLMRKFSPLAEDVSILSAALSWNSATAEKSAENANSDGMDFLDNDDFVVEFRDRSGTCGQSSLINYSAAPGLKTFGAN</sequence>
<evidence type="ECO:0000313" key="3">
    <source>
        <dbReference type="EMBL" id="CAI5444218.1"/>
    </source>
</evidence>
<reference evidence="3" key="1">
    <citation type="submission" date="2022-11" db="EMBL/GenBank/DDBJ databases">
        <authorList>
            <person name="Kikuchi T."/>
        </authorList>
    </citation>
    <scope>NUCLEOTIDE SEQUENCE</scope>
    <source>
        <strain evidence="3">PS1010</strain>
    </source>
</reference>
<dbReference type="Proteomes" id="UP001152747">
    <property type="component" value="Unassembled WGS sequence"/>
</dbReference>
<proteinExistence type="inferred from homology"/>
<dbReference type="Pfam" id="PF05327">
    <property type="entry name" value="RRN3"/>
    <property type="match status" value="1"/>
</dbReference>
<evidence type="ECO:0000256" key="1">
    <source>
        <dbReference type="ARBA" id="ARBA00010098"/>
    </source>
</evidence>
<dbReference type="GO" id="GO:0001042">
    <property type="term" value="F:RNA polymerase I core binding"/>
    <property type="evidence" value="ECO:0007669"/>
    <property type="project" value="TreeGrafter"/>
</dbReference>
<dbReference type="OrthoDB" id="26970at2759"/>